<dbReference type="OrthoDB" id="2305at2157"/>
<evidence type="ECO:0000256" key="4">
    <source>
        <dbReference type="ARBA" id="ARBA00023004"/>
    </source>
</evidence>
<reference evidence="7 8" key="2">
    <citation type="journal article" date="2024" name="Int. J. Syst. Evol. Microbiol.">
        <title>Promethearchaeum syntrophicum gen. nov., sp. nov., an anaerobic, obligately syntrophic archaeon, the first isolate of the lineage 'Asgard' archaea, and proposal of the new archaeal phylum Promethearchaeota phyl. nov. and kingdom Promethearchaeati regn. nov.</title>
        <authorList>
            <person name="Imachi H."/>
            <person name="Nobu M.K."/>
            <person name="Kato S."/>
            <person name="Takaki Y."/>
            <person name="Miyazaki M."/>
            <person name="Miyata M."/>
            <person name="Ogawara M."/>
            <person name="Saito Y."/>
            <person name="Sakai S."/>
            <person name="Tahara Y.O."/>
            <person name="Takano Y."/>
            <person name="Tasumi E."/>
            <person name="Uematsu K."/>
            <person name="Yoshimura T."/>
            <person name="Itoh T."/>
            <person name="Ohkuma M."/>
            <person name="Takai K."/>
        </authorList>
    </citation>
    <scope>NUCLEOTIDE SEQUENCE [LARGE SCALE GENOMIC DNA]</scope>
    <source>
        <strain evidence="7 8">MK-D1</strain>
    </source>
</reference>
<dbReference type="PANTHER" id="PTHR43409:SF17">
    <property type="entry name" value="METHYLTHIOTRANSFERASE MJ0865-RELATED"/>
    <property type="match status" value="1"/>
</dbReference>
<dbReference type="CDD" id="cd01335">
    <property type="entry name" value="Radical_SAM"/>
    <property type="match status" value="1"/>
</dbReference>
<dbReference type="GO" id="GO:0003824">
    <property type="term" value="F:catalytic activity"/>
    <property type="evidence" value="ECO:0007669"/>
    <property type="project" value="InterPro"/>
</dbReference>
<evidence type="ECO:0000256" key="2">
    <source>
        <dbReference type="ARBA" id="ARBA00022691"/>
    </source>
</evidence>
<evidence type="ECO:0000256" key="3">
    <source>
        <dbReference type="ARBA" id="ARBA00022723"/>
    </source>
</evidence>
<evidence type="ECO:0000256" key="1">
    <source>
        <dbReference type="ARBA" id="ARBA00001966"/>
    </source>
</evidence>
<gene>
    <name evidence="7" type="ORF">DSAG12_00481</name>
</gene>
<sequence>MPKALVLFGYDKPNRYTWSILMGYLESDPVLMDQYSFHPLPFHLYKSHLHQAYFEKIDFKKYDYVILAYSLLSVQIPQFEEFNINHNNFFNKFHPKIITIVGGSHVAASPEDFARFKIDFIIPDEGEYAFSQLLHVLIGTSKEKIETQLISGLSRGFPIYIPANQPKLIEVGKYPPFSAKFRLFGPIEISRGCPFRCKFCQTGNRANKMRHASVENIVKWVRMASEIKFDKVWFLSPNSFGYGSRNGVTPDINALFDLLSQIHAIPAIKGIYFGTFPSEVRPESVTYEVLETVAPFLSNKKILIGAQSASNRLLRSVQRGHTFEQVKKAILLLNEFKFNIELDFIFGFPGENKEDIKENLNFFNEILEGKYKNVKIHTHTFMPLPGTPFSNEPKGILDPSILKIIGKLSKIGKAYGEHLSQAGKVKTRYSKK</sequence>
<keyword evidence="3" id="KW-0479">Metal-binding</keyword>
<evidence type="ECO:0000259" key="6">
    <source>
        <dbReference type="PROSITE" id="PS51918"/>
    </source>
</evidence>
<dbReference type="InterPro" id="IPR007197">
    <property type="entry name" value="rSAM"/>
</dbReference>
<reference evidence="7 8" key="1">
    <citation type="journal article" date="2020" name="Nature">
        <title>Isolation of an archaeon at the prokaryote-eukaryote interface.</title>
        <authorList>
            <person name="Imachi H."/>
            <person name="Nobu M.K."/>
            <person name="Nakahara N."/>
            <person name="Morono Y."/>
            <person name="Ogawara M."/>
            <person name="Takaki Y."/>
            <person name="Takano Y."/>
            <person name="Uematsu K."/>
            <person name="Ikuta T."/>
            <person name="Ito M."/>
            <person name="Matsui Y."/>
            <person name="Miyazaki M."/>
            <person name="Murata K."/>
            <person name="Saito Y."/>
            <person name="Sakai S."/>
            <person name="Song C."/>
            <person name="Tasumi E."/>
            <person name="Yamanaka Y."/>
            <person name="Yamaguchi T."/>
            <person name="Kamagata Y."/>
            <person name="Tamaki H."/>
            <person name="Takai K."/>
        </authorList>
    </citation>
    <scope>NUCLEOTIDE SEQUENCE [LARGE SCALE GENOMIC DNA]</scope>
    <source>
        <strain evidence="7 8">MK-D1</strain>
    </source>
</reference>
<dbReference type="GO" id="GO:0046872">
    <property type="term" value="F:metal ion binding"/>
    <property type="evidence" value="ECO:0007669"/>
    <property type="project" value="UniProtKB-KW"/>
</dbReference>
<keyword evidence="5" id="KW-0411">Iron-sulfur</keyword>
<dbReference type="GeneID" id="41328482"/>
<protein>
    <submittedName>
        <fullName evidence="7">TIGR04013 family B12-binding domain/radical SAM domain-containing protein</fullName>
    </submittedName>
</protein>
<evidence type="ECO:0000256" key="5">
    <source>
        <dbReference type="ARBA" id="ARBA00023014"/>
    </source>
</evidence>
<dbReference type="InterPro" id="IPR006638">
    <property type="entry name" value="Elp3/MiaA/NifB-like_rSAM"/>
</dbReference>
<organism evidence="7 8">
    <name type="scientific">Promethearchaeum syntrophicum</name>
    <dbReference type="NCBI Taxonomy" id="2594042"/>
    <lineage>
        <taxon>Archaea</taxon>
        <taxon>Promethearchaeati</taxon>
        <taxon>Promethearchaeota</taxon>
        <taxon>Promethearchaeia</taxon>
        <taxon>Promethearchaeales</taxon>
        <taxon>Promethearchaeaceae</taxon>
        <taxon>Promethearchaeum</taxon>
    </lineage>
</organism>
<accession>A0A5B9D6A1</accession>
<keyword evidence="2" id="KW-0949">S-adenosyl-L-methionine</keyword>
<dbReference type="SMART" id="SM00729">
    <property type="entry name" value="Elp3"/>
    <property type="match status" value="1"/>
</dbReference>
<dbReference type="PROSITE" id="PS51918">
    <property type="entry name" value="RADICAL_SAM"/>
    <property type="match status" value="1"/>
</dbReference>
<dbReference type="Pfam" id="PF04055">
    <property type="entry name" value="Radical_SAM"/>
    <property type="match status" value="1"/>
</dbReference>
<evidence type="ECO:0000313" key="8">
    <source>
        <dbReference type="Proteomes" id="UP000321408"/>
    </source>
</evidence>
<dbReference type="SFLD" id="SFLDG01082">
    <property type="entry name" value="B12-binding_domain_containing"/>
    <property type="match status" value="1"/>
</dbReference>
<dbReference type="PANTHER" id="PTHR43409">
    <property type="entry name" value="ANAEROBIC MAGNESIUM-PROTOPORPHYRIN IX MONOMETHYL ESTER CYCLASE-RELATED"/>
    <property type="match status" value="1"/>
</dbReference>
<dbReference type="InterPro" id="IPR051198">
    <property type="entry name" value="BchE-like"/>
</dbReference>
<dbReference type="NCBIfam" id="TIGR04013">
    <property type="entry name" value="B12_SAM_MJ_1487"/>
    <property type="match status" value="1"/>
</dbReference>
<dbReference type="Gene3D" id="3.30.750.200">
    <property type="match status" value="1"/>
</dbReference>
<comment type="cofactor">
    <cofactor evidence="1">
        <name>[4Fe-4S] cluster</name>
        <dbReference type="ChEBI" id="CHEBI:49883"/>
    </cofactor>
</comment>
<dbReference type="Gene3D" id="3.30.750.210">
    <property type="match status" value="1"/>
</dbReference>
<keyword evidence="8" id="KW-1185">Reference proteome</keyword>
<dbReference type="EMBL" id="CP042905">
    <property type="protein sequence ID" value="QEE14668.1"/>
    <property type="molecule type" value="Genomic_DNA"/>
</dbReference>
<dbReference type="SFLD" id="SFLDS00029">
    <property type="entry name" value="Radical_SAM"/>
    <property type="match status" value="1"/>
</dbReference>
<dbReference type="Proteomes" id="UP000321408">
    <property type="component" value="Chromosome"/>
</dbReference>
<feature type="domain" description="Radical SAM core" evidence="6">
    <location>
        <begin position="179"/>
        <end position="418"/>
    </location>
</feature>
<name>A0A5B9D6A1_9ARCH</name>
<dbReference type="SUPFAM" id="SSF102114">
    <property type="entry name" value="Radical SAM enzymes"/>
    <property type="match status" value="1"/>
</dbReference>
<dbReference type="GO" id="GO:0051536">
    <property type="term" value="F:iron-sulfur cluster binding"/>
    <property type="evidence" value="ECO:0007669"/>
    <property type="project" value="UniProtKB-KW"/>
</dbReference>
<dbReference type="InterPro" id="IPR058240">
    <property type="entry name" value="rSAM_sf"/>
</dbReference>
<evidence type="ECO:0000313" key="7">
    <source>
        <dbReference type="EMBL" id="QEE14668.1"/>
    </source>
</evidence>
<proteinExistence type="predicted"/>
<dbReference type="KEGG" id="psyt:DSAG12_00481"/>
<dbReference type="InterPro" id="IPR023980">
    <property type="entry name" value="CHP04013_B12-bd/rSAM"/>
</dbReference>
<keyword evidence="4" id="KW-0408">Iron</keyword>
<dbReference type="Gene3D" id="3.40.50.280">
    <property type="entry name" value="Cobalamin-binding domain"/>
    <property type="match status" value="1"/>
</dbReference>
<dbReference type="RefSeq" id="WP_147661611.1">
    <property type="nucleotide sequence ID" value="NZ_CP042905.2"/>
</dbReference>
<dbReference type="AlphaFoldDB" id="A0A5B9D6A1"/>